<dbReference type="EMBL" id="JACYTN010000034">
    <property type="protein sequence ID" value="MBD8501025.1"/>
    <property type="molecule type" value="Genomic_DNA"/>
</dbReference>
<dbReference type="Gene3D" id="2.60.20.10">
    <property type="entry name" value="Crystallins"/>
    <property type="match status" value="1"/>
</dbReference>
<feature type="signal peptide" evidence="1">
    <location>
        <begin position="1"/>
        <end position="27"/>
    </location>
</feature>
<evidence type="ECO:0000313" key="3">
    <source>
        <dbReference type="Proteomes" id="UP000634529"/>
    </source>
</evidence>
<name>A0ABR9B3U9_9BACL</name>
<evidence type="ECO:0000313" key="2">
    <source>
        <dbReference type="EMBL" id="MBD8501025.1"/>
    </source>
</evidence>
<sequence length="177" mass="19520">MKIFKKVVSGVGLSVLALTLTASVALAQSNVDLQQVTTQAQHTVVDSDGKVYRYVDKLEADRHIQAIIATHKDELKPLEGNYHATIWEHAYYQGSYIDIGSRGGNTNVYSFSDTWNDKISSLKAPYLGNGLQVFEHANFYGASLYIAPGGAADYLANYPLRAGVSWNDQISSMKIYH</sequence>
<protein>
    <submittedName>
        <fullName evidence="2">Uncharacterized protein</fullName>
    </submittedName>
</protein>
<comment type="caution">
    <text evidence="2">The sequence shown here is derived from an EMBL/GenBank/DDBJ whole genome shotgun (WGS) entry which is preliminary data.</text>
</comment>
<dbReference type="Proteomes" id="UP000634529">
    <property type="component" value="Unassembled WGS sequence"/>
</dbReference>
<keyword evidence="1" id="KW-0732">Signal</keyword>
<feature type="chain" id="PRO_5046265367" evidence="1">
    <location>
        <begin position="28"/>
        <end position="177"/>
    </location>
</feature>
<dbReference type="RefSeq" id="WP_192027242.1">
    <property type="nucleotide sequence ID" value="NZ_JACYTN010000034.1"/>
</dbReference>
<accession>A0ABR9B3U9</accession>
<keyword evidence="3" id="KW-1185">Reference proteome</keyword>
<dbReference type="SUPFAM" id="SSF49695">
    <property type="entry name" value="gamma-Crystallin-like"/>
    <property type="match status" value="1"/>
</dbReference>
<proteinExistence type="predicted"/>
<reference evidence="2 3" key="1">
    <citation type="submission" date="2020-09" db="EMBL/GenBank/DDBJ databases">
        <title>Paenibacillus sp. CAU 1523 isolated from sand of Haeundae Beach.</title>
        <authorList>
            <person name="Kim W."/>
        </authorList>
    </citation>
    <scope>NUCLEOTIDE SEQUENCE [LARGE SCALE GENOMIC DNA]</scope>
    <source>
        <strain evidence="2 3">CAU 1523</strain>
    </source>
</reference>
<organism evidence="2 3">
    <name type="scientific">Paenibacillus arenosi</name>
    <dbReference type="NCBI Taxonomy" id="2774142"/>
    <lineage>
        <taxon>Bacteria</taxon>
        <taxon>Bacillati</taxon>
        <taxon>Bacillota</taxon>
        <taxon>Bacilli</taxon>
        <taxon>Bacillales</taxon>
        <taxon>Paenibacillaceae</taxon>
        <taxon>Paenibacillus</taxon>
    </lineage>
</organism>
<gene>
    <name evidence="2" type="ORF">IFO66_22320</name>
</gene>
<evidence type="ECO:0000256" key="1">
    <source>
        <dbReference type="SAM" id="SignalP"/>
    </source>
</evidence>
<dbReference type="InterPro" id="IPR011024">
    <property type="entry name" value="G_crystallin-like"/>
</dbReference>